<dbReference type="Proteomes" id="UP000682733">
    <property type="component" value="Unassembled WGS sequence"/>
</dbReference>
<accession>A0A815GJ16</accession>
<dbReference type="EMBL" id="CAJOBC010057520">
    <property type="protein sequence ID" value="CAF4198112.1"/>
    <property type="molecule type" value="Genomic_DNA"/>
</dbReference>
<evidence type="ECO:0000313" key="2">
    <source>
        <dbReference type="EMBL" id="CAF1338915.1"/>
    </source>
</evidence>
<organism evidence="2 6">
    <name type="scientific">Didymodactylos carnosus</name>
    <dbReference type="NCBI Taxonomy" id="1234261"/>
    <lineage>
        <taxon>Eukaryota</taxon>
        <taxon>Metazoa</taxon>
        <taxon>Spiralia</taxon>
        <taxon>Gnathifera</taxon>
        <taxon>Rotifera</taxon>
        <taxon>Eurotatoria</taxon>
        <taxon>Bdelloidea</taxon>
        <taxon>Philodinida</taxon>
        <taxon>Philodinidae</taxon>
        <taxon>Didymodactylos</taxon>
    </lineage>
</organism>
<keyword evidence="6" id="KW-1185">Reference proteome</keyword>
<dbReference type="EMBL" id="CAJNOK010026289">
    <property type="protein sequence ID" value="CAF1400647.1"/>
    <property type="molecule type" value="Genomic_DNA"/>
</dbReference>
<protein>
    <submittedName>
        <fullName evidence="2">Uncharacterized protein</fullName>
    </submittedName>
</protein>
<evidence type="ECO:0000313" key="3">
    <source>
        <dbReference type="EMBL" id="CAF1400647.1"/>
    </source>
</evidence>
<comment type="caution">
    <text evidence="2">The sequence shown here is derived from an EMBL/GenBank/DDBJ whole genome shotgun (WGS) entry which is preliminary data.</text>
</comment>
<dbReference type="Proteomes" id="UP000681722">
    <property type="component" value="Unassembled WGS sequence"/>
</dbReference>
<evidence type="ECO:0000313" key="5">
    <source>
        <dbReference type="EMBL" id="CAF4207979.1"/>
    </source>
</evidence>
<sequence>TNKVMSTFVQQTTRPRHTSSLSIPSITPVEEQPSTTNRVFGTSPLF</sequence>
<feature type="compositionally biased region" description="Polar residues" evidence="1">
    <location>
        <begin position="1"/>
        <end position="25"/>
    </location>
</feature>
<gene>
    <name evidence="2" type="ORF">GPM918_LOCUS30331</name>
    <name evidence="3" type="ORF">OVA965_LOCUS33026</name>
    <name evidence="4" type="ORF">SRO942_LOCUS30941</name>
    <name evidence="5" type="ORF">TMI583_LOCUS33903</name>
</gene>
<feature type="region of interest" description="Disordered" evidence="1">
    <location>
        <begin position="1"/>
        <end position="46"/>
    </location>
</feature>
<feature type="compositionally biased region" description="Polar residues" evidence="1">
    <location>
        <begin position="32"/>
        <end position="46"/>
    </location>
</feature>
<evidence type="ECO:0000313" key="6">
    <source>
        <dbReference type="Proteomes" id="UP000663829"/>
    </source>
</evidence>
<dbReference type="Proteomes" id="UP000663829">
    <property type="component" value="Unassembled WGS sequence"/>
</dbReference>
<dbReference type="Proteomes" id="UP000677228">
    <property type="component" value="Unassembled WGS sequence"/>
</dbReference>
<dbReference type="AlphaFoldDB" id="A0A815GJ16"/>
<dbReference type="EMBL" id="CAJNOQ010014294">
    <property type="protein sequence ID" value="CAF1338915.1"/>
    <property type="molecule type" value="Genomic_DNA"/>
</dbReference>
<name>A0A815GJ16_9BILA</name>
<feature type="non-terminal residue" evidence="2">
    <location>
        <position position="1"/>
    </location>
</feature>
<proteinExistence type="predicted"/>
<evidence type="ECO:0000256" key="1">
    <source>
        <dbReference type="SAM" id="MobiDB-lite"/>
    </source>
</evidence>
<evidence type="ECO:0000313" key="4">
    <source>
        <dbReference type="EMBL" id="CAF4198112.1"/>
    </source>
</evidence>
<reference evidence="2" key="1">
    <citation type="submission" date="2021-02" db="EMBL/GenBank/DDBJ databases">
        <authorList>
            <person name="Nowell W R."/>
        </authorList>
    </citation>
    <scope>NUCLEOTIDE SEQUENCE</scope>
</reference>
<dbReference type="EMBL" id="CAJOBA010048020">
    <property type="protein sequence ID" value="CAF4207979.1"/>
    <property type="molecule type" value="Genomic_DNA"/>
</dbReference>